<name>A0A2I4DBP6_AUSLI</name>
<dbReference type="STRING" id="52670.A0A2I4DBP6"/>
<dbReference type="AlphaFoldDB" id="A0A2I4DBP6"/>
<feature type="region of interest" description="Disordered" evidence="1">
    <location>
        <begin position="120"/>
        <end position="226"/>
    </location>
</feature>
<sequence>MRLALLSLTLITVHVSVTVDCRPPHRRPTGSLKPAAGAHTSAGAGLFHTEPNGSMGKHVHRGLLEFFPLRKKTNSFVSIFGLRKRRFLCADVNRELHKSRRKDRRDCLFQHLWLKLGSPRDAYHSTSENRLLRPGGGGLRVAQRFPHPSVKRQRRSEEVNPADPLRSESHPSHPPKHVNPGHPEQEQAGAVSKETISSCDDPLRVLQANGHGSPVKTNIADRAEHR</sequence>
<dbReference type="InParanoid" id="A0A2I4DBP6"/>
<evidence type="ECO:0000256" key="1">
    <source>
        <dbReference type="SAM" id="MobiDB-lite"/>
    </source>
</evidence>
<feature type="signal peptide" evidence="2">
    <location>
        <begin position="1"/>
        <end position="21"/>
    </location>
</feature>
<feature type="region of interest" description="Disordered" evidence="1">
    <location>
        <begin position="24"/>
        <end position="52"/>
    </location>
</feature>
<dbReference type="Gene3D" id="2.80.10.50">
    <property type="match status" value="1"/>
</dbReference>
<dbReference type="RefSeq" id="XP_013889661.1">
    <property type="nucleotide sequence ID" value="XM_014034207.1"/>
</dbReference>
<keyword evidence="3" id="KW-1185">Reference proteome</keyword>
<dbReference type="KEGG" id="alim:106536862"/>
<feature type="chain" id="PRO_5014111726" evidence="2">
    <location>
        <begin position="22"/>
        <end position="226"/>
    </location>
</feature>
<gene>
    <name evidence="4" type="primary">LOC106536862</name>
</gene>
<reference evidence="4" key="1">
    <citation type="submission" date="2025-08" db="UniProtKB">
        <authorList>
            <consortium name="RefSeq"/>
        </authorList>
    </citation>
    <scope>IDENTIFICATION</scope>
    <source>
        <strain evidence="4">Quisiro</strain>
        <tissue evidence="4">Liver</tissue>
    </source>
</reference>
<evidence type="ECO:0000256" key="2">
    <source>
        <dbReference type="SAM" id="SignalP"/>
    </source>
</evidence>
<dbReference type="SUPFAM" id="SSF50353">
    <property type="entry name" value="Cytokine"/>
    <property type="match status" value="1"/>
</dbReference>
<dbReference type="InterPro" id="IPR008996">
    <property type="entry name" value="IL1/FGF"/>
</dbReference>
<protein>
    <submittedName>
        <fullName evidence="4">Fibroblast growth factor 23</fullName>
    </submittedName>
</protein>
<organism evidence="3 4">
    <name type="scientific">Austrofundulus limnaeus</name>
    <name type="common">Annual killifish</name>
    <dbReference type="NCBI Taxonomy" id="52670"/>
    <lineage>
        <taxon>Eukaryota</taxon>
        <taxon>Metazoa</taxon>
        <taxon>Chordata</taxon>
        <taxon>Craniata</taxon>
        <taxon>Vertebrata</taxon>
        <taxon>Euteleostomi</taxon>
        <taxon>Actinopterygii</taxon>
        <taxon>Neopterygii</taxon>
        <taxon>Teleostei</taxon>
        <taxon>Neoteleostei</taxon>
        <taxon>Acanthomorphata</taxon>
        <taxon>Ovalentaria</taxon>
        <taxon>Atherinomorphae</taxon>
        <taxon>Cyprinodontiformes</taxon>
        <taxon>Rivulidae</taxon>
        <taxon>Austrofundulus</taxon>
    </lineage>
</organism>
<proteinExistence type="predicted"/>
<keyword evidence="2" id="KW-0732">Signal</keyword>
<evidence type="ECO:0000313" key="4">
    <source>
        <dbReference type="RefSeq" id="XP_013889661.1"/>
    </source>
</evidence>
<dbReference type="Proteomes" id="UP000192220">
    <property type="component" value="Unplaced"/>
</dbReference>
<accession>A0A2I4DBP6</accession>
<dbReference type="OrthoDB" id="8909943at2759"/>
<evidence type="ECO:0000313" key="3">
    <source>
        <dbReference type="Proteomes" id="UP000192220"/>
    </source>
</evidence>
<dbReference type="GeneID" id="106536862"/>